<evidence type="ECO:0000256" key="4">
    <source>
        <dbReference type="ARBA" id="ARBA00022475"/>
    </source>
</evidence>
<dbReference type="Pfam" id="PF07690">
    <property type="entry name" value="MFS_1"/>
    <property type="match status" value="1"/>
</dbReference>
<comment type="similarity">
    <text evidence="2">Belongs to the major facilitator superfamily. EmrB family.</text>
</comment>
<dbReference type="InterPro" id="IPR036259">
    <property type="entry name" value="MFS_trans_sf"/>
</dbReference>
<evidence type="ECO:0000256" key="2">
    <source>
        <dbReference type="ARBA" id="ARBA00008537"/>
    </source>
</evidence>
<evidence type="ECO:0000313" key="11">
    <source>
        <dbReference type="EMBL" id="EYT48735.1"/>
    </source>
</evidence>
<feature type="transmembrane region" description="Helical" evidence="9">
    <location>
        <begin position="266"/>
        <end position="286"/>
    </location>
</feature>
<proteinExistence type="inferred from homology"/>
<dbReference type="InterPro" id="IPR011701">
    <property type="entry name" value="MFS"/>
</dbReference>
<feature type="transmembrane region" description="Helical" evidence="9">
    <location>
        <begin position="202"/>
        <end position="222"/>
    </location>
</feature>
<feature type="transmembrane region" description="Helical" evidence="9">
    <location>
        <begin position="350"/>
        <end position="377"/>
    </location>
</feature>
<evidence type="ECO:0000259" key="10">
    <source>
        <dbReference type="PROSITE" id="PS50850"/>
    </source>
</evidence>
<reference evidence="11 12" key="1">
    <citation type="journal article" date="2013" name="Genome Announc.">
        <title>Draft genome sequence of an Actinobacterium, Brachybacterium muris strain UCD-AY4.</title>
        <authorList>
            <person name="Lo J.R."/>
            <person name="Lang J.M."/>
            <person name="Darling A.E."/>
            <person name="Eisen J.A."/>
            <person name="Coil D.A."/>
        </authorList>
    </citation>
    <scope>NUCLEOTIDE SEQUENCE [LARGE SCALE GENOMIC DNA]</scope>
    <source>
        <strain evidence="11 12">UCD-AY4</strain>
    </source>
</reference>
<feature type="compositionally biased region" description="Low complexity" evidence="8">
    <location>
        <begin position="36"/>
        <end position="46"/>
    </location>
</feature>
<feature type="transmembrane region" description="Helical" evidence="9">
    <location>
        <begin position="306"/>
        <end position="329"/>
    </location>
</feature>
<sequence length="553" mass="56435">MRTSSSTGPEPASNSAHAAASPAVTSDASTGETRDASPAVASADSATGESRSSAEGAHPQHAAPEAMSARDRSVIMLLLVSAFVVILNETILSVALPPIMDDLGIVETTAQWLTTGFMLTMAVVIPITGYLMGRFSTRQVFTAAMTAFTVGTVICALAPSFVPLLAGRIVQATGTAIMMPLLMTTVMNLVPANRRGRVMGNISIVISVAPALGPTISGLILAFAPWRMLFVLVAPIAVGALILGLRRIENVNETTDSPADPLSVMLSAIGFGTLVYGLTGIGGGGHGATDAGGAGQAVDPAADATLLGLPVTSVVCLAIGVLALTAFVLRQLSLQKRDRALLDLRTFAHRNFTVAVVLMMVMMAAMFGTVVLLPIFLQRVLELSTLTVGLMMLPGGLVMGLAAPFVGRLFDRVGPRPLLTPGLVLVVAGVFVLSRVGLDSTPALIVAGHLTMSVGLALVFTPLFTTALGSLPKPLYGHGSAIVGTVQQVAGATGAAVMVALMSRVAAGVAADGGTELEGIAQGTSLAFLASAGLGVITIVISLFIRRNPDSAA</sequence>
<dbReference type="EMBL" id="AORC01000013">
    <property type="protein sequence ID" value="EYT48735.1"/>
    <property type="molecule type" value="Genomic_DNA"/>
</dbReference>
<dbReference type="PANTHER" id="PTHR42718">
    <property type="entry name" value="MAJOR FACILITATOR SUPERFAMILY MULTIDRUG TRANSPORTER MFSC"/>
    <property type="match status" value="1"/>
</dbReference>
<feature type="transmembrane region" description="Helical" evidence="9">
    <location>
        <begin position="168"/>
        <end position="190"/>
    </location>
</feature>
<evidence type="ECO:0000256" key="5">
    <source>
        <dbReference type="ARBA" id="ARBA00022692"/>
    </source>
</evidence>
<dbReference type="Proteomes" id="UP000019754">
    <property type="component" value="Unassembled WGS sequence"/>
</dbReference>
<dbReference type="RefSeq" id="WP_017824844.1">
    <property type="nucleotide sequence ID" value="NZ_KB403092.1"/>
</dbReference>
<dbReference type="NCBIfam" id="TIGR00711">
    <property type="entry name" value="efflux_EmrB"/>
    <property type="match status" value="1"/>
</dbReference>
<keyword evidence="12" id="KW-1185">Reference proteome</keyword>
<feature type="transmembrane region" description="Helical" evidence="9">
    <location>
        <begin position="418"/>
        <end position="438"/>
    </location>
</feature>
<dbReference type="STRING" id="1249481.D641_0111060"/>
<keyword evidence="4" id="KW-1003">Cell membrane</keyword>
<evidence type="ECO:0000313" key="12">
    <source>
        <dbReference type="Proteomes" id="UP000019754"/>
    </source>
</evidence>
<feature type="transmembrane region" description="Helical" evidence="9">
    <location>
        <begin position="383"/>
        <end position="406"/>
    </location>
</feature>
<dbReference type="GO" id="GO:0005886">
    <property type="term" value="C:plasma membrane"/>
    <property type="evidence" value="ECO:0007669"/>
    <property type="project" value="UniProtKB-SubCell"/>
</dbReference>
<protein>
    <submittedName>
        <fullName evidence="11">Major facilitator transporter</fullName>
    </submittedName>
</protein>
<feature type="transmembrane region" description="Helical" evidence="9">
    <location>
        <begin position="481"/>
        <end position="506"/>
    </location>
</feature>
<keyword evidence="5 9" id="KW-0812">Transmembrane</keyword>
<organism evidence="11 12">
    <name type="scientific">Brachybacterium muris UCD-AY4</name>
    <dbReference type="NCBI Taxonomy" id="1249481"/>
    <lineage>
        <taxon>Bacteria</taxon>
        <taxon>Bacillati</taxon>
        <taxon>Actinomycetota</taxon>
        <taxon>Actinomycetes</taxon>
        <taxon>Micrococcales</taxon>
        <taxon>Dermabacteraceae</taxon>
        <taxon>Brachybacterium</taxon>
    </lineage>
</organism>
<dbReference type="GO" id="GO:0022857">
    <property type="term" value="F:transmembrane transporter activity"/>
    <property type="evidence" value="ECO:0007669"/>
    <property type="project" value="InterPro"/>
</dbReference>
<evidence type="ECO:0000256" key="1">
    <source>
        <dbReference type="ARBA" id="ARBA00004651"/>
    </source>
</evidence>
<dbReference type="HOGENOM" id="CLU_000960_28_0_11"/>
<keyword evidence="7 9" id="KW-0472">Membrane</keyword>
<evidence type="ECO:0000256" key="6">
    <source>
        <dbReference type="ARBA" id="ARBA00022989"/>
    </source>
</evidence>
<feature type="transmembrane region" description="Helical" evidence="9">
    <location>
        <begin position="444"/>
        <end position="469"/>
    </location>
</feature>
<feature type="transmembrane region" description="Helical" evidence="9">
    <location>
        <begin position="526"/>
        <end position="545"/>
    </location>
</feature>
<evidence type="ECO:0000256" key="3">
    <source>
        <dbReference type="ARBA" id="ARBA00022448"/>
    </source>
</evidence>
<dbReference type="SUPFAM" id="SSF103473">
    <property type="entry name" value="MFS general substrate transporter"/>
    <property type="match status" value="1"/>
</dbReference>
<keyword evidence="6 9" id="KW-1133">Transmembrane helix</keyword>
<feature type="transmembrane region" description="Helical" evidence="9">
    <location>
        <begin position="112"/>
        <end position="133"/>
    </location>
</feature>
<feature type="compositionally biased region" description="Low complexity" evidence="8">
    <location>
        <begin position="12"/>
        <end position="29"/>
    </location>
</feature>
<dbReference type="PRINTS" id="PR01036">
    <property type="entry name" value="TCRTETB"/>
</dbReference>
<feature type="transmembrane region" description="Helical" evidence="9">
    <location>
        <begin position="74"/>
        <end position="100"/>
    </location>
</feature>
<evidence type="ECO:0000256" key="8">
    <source>
        <dbReference type="SAM" id="MobiDB-lite"/>
    </source>
</evidence>
<keyword evidence="3" id="KW-0813">Transport</keyword>
<comment type="caution">
    <text evidence="11">The sequence shown here is derived from an EMBL/GenBank/DDBJ whole genome shotgun (WGS) entry which is preliminary data.</text>
</comment>
<feature type="region of interest" description="Disordered" evidence="8">
    <location>
        <begin position="1"/>
        <end position="65"/>
    </location>
</feature>
<dbReference type="Gene3D" id="1.20.1720.10">
    <property type="entry name" value="Multidrug resistance protein D"/>
    <property type="match status" value="1"/>
</dbReference>
<comment type="subcellular location">
    <subcellularLocation>
        <location evidence="1">Cell membrane</location>
        <topology evidence="1">Multi-pass membrane protein</topology>
    </subcellularLocation>
</comment>
<dbReference type="PANTHER" id="PTHR42718:SF9">
    <property type="entry name" value="MAJOR FACILITATOR SUPERFAMILY MULTIDRUG TRANSPORTER MFSC"/>
    <property type="match status" value="1"/>
</dbReference>
<dbReference type="PROSITE" id="PS50850">
    <property type="entry name" value="MFS"/>
    <property type="match status" value="1"/>
</dbReference>
<accession>A0A022KSL9</accession>
<dbReference type="InterPro" id="IPR020846">
    <property type="entry name" value="MFS_dom"/>
</dbReference>
<name>A0A022KSL9_9MICO</name>
<dbReference type="InterPro" id="IPR004638">
    <property type="entry name" value="EmrB-like"/>
</dbReference>
<dbReference type="CDD" id="cd17503">
    <property type="entry name" value="MFS_LmrB_MDR_like"/>
    <property type="match status" value="1"/>
</dbReference>
<evidence type="ECO:0000256" key="9">
    <source>
        <dbReference type="SAM" id="Phobius"/>
    </source>
</evidence>
<dbReference type="Gene3D" id="1.20.1250.20">
    <property type="entry name" value="MFS general substrate transporter like domains"/>
    <property type="match status" value="1"/>
</dbReference>
<dbReference type="AlphaFoldDB" id="A0A022KSL9"/>
<feature type="domain" description="Major facilitator superfamily (MFS) profile" evidence="10">
    <location>
        <begin position="74"/>
        <end position="550"/>
    </location>
</feature>
<feature type="transmembrane region" description="Helical" evidence="9">
    <location>
        <begin position="140"/>
        <end position="162"/>
    </location>
</feature>
<feature type="transmembrane region" description="Helical" evidence="9">
    <location>
        <begin position="228"/>
        <end position="245"/>
    </location>
</feature>
<evidence type="ECO:0000256" key="7">
    <source>
        <dbReference type="ARBA" id="ARBA00023136"/>
    </source>
</evidence>
<gene>
    <name evidence="11" type="ORF">D641_0111060</name>
</gene>